<reference evidence="1 2" key="1">
    <citation type="submission" date="2024-02" db="EMBL/GenBank/DDBJ databases">
        <title>The Genome Sequence of Enterococcus sp. DIV0159.</title>
        <authorList>
            <person name="Earl A."/>
            <person name="Manson A."/>
            <person name="Gilmore M."/>
            <person name="Sanders J."/>
            <person name="Shea T."/>
            <person name="Howe W."/>
            <person name="Livny J."/>
            <person name="Cuomo C."/>
            <person name="Neafsey D."/>
            <person name="Birren B."/>
        </authorList>
    </citation>
    <scope>NUCLEOTIDE SEQUENCE [LARGE SCALE GENOMIC DNA]</scope>
    <source>
        <strain evidence="1 2">665A</strain>
    </source>
</reference>
<protein>
    <submittedName>
        <fullName evidence="1">Uncharacterized protein</fullName>
    </submittedName>
</protein>
<dbReference type="RefSeq" id="WP_207702850.1">
    <property type="nucleotide sequence ID" value="NZ_JAFREL020000001.1"/>
</dbReference>
<sequence length="95" mass="11027">MMATRTPFFKTISPYKAPEELSFYCASTMVSTHLITSYQNTNGSLFYIAEYLYGTPATMWTKQDLKIAAAYLNAKNLELYYQLDDNHFEKITLDR</sequence>
<comment type="caution">
    <text evidence="1">The sequence shown here is derived from an EMBL/GenBank/DDBJ whole genome shotgun (WGS) entry which is preliminary data.</text>
</comment>
<organism evidence="1 2">
    <name type="scientific">Candidatus Enterococcus ferrettii</name>
    <dbReference type="NCBI Taxonomy" id="2815324"/>
    <lineage>
        <taxon>Bacteria</taxon>
        <taxon>Bacillati</taxon>
        <taxon>Bacillota</taxon>
        <taxon>Bacilli</taxon>
        <taxon>Lactobacillales</taxon>
        <taxon>Enterococcaceae</taxon>
        <taxon>Enterococcus</taxon>
    </lineage>
</organism>
<name>A0ABV0EIH5_9ENTE</name>
<dbReference type="EMBL" id="JAFREL020000001">
    <property type="protein sequence ID" value="MEO1768434.1"/>
    <property type="molecule type" value="Genomic_DNA"/>
</dbReference>
<keyword evidence="2" id="KW-1185">Reference proteome</keyword>
<accession>A0ABV0EIH5</accession>
<evidence type="ECO:0000313" key="1">
    <source>
        <dbReference type="EMBL" id="MEO1768434.1"/>
    </source>
</evidence>
<gene>
    <name evidence="1" type="ORF">JZO67_000345</name>
</gene>
<dbReference type="Proteomes" id="UP000664357">
    <property type="component" value="Unassembled WGS sequence"/>
</dbReference>
<proteinExistence type="predicted"/>
<evidence type="ECO:0000313" key="2">
    <source>
        <dbReference type="Proteomes" id="UP000664357"/>
    </source>
</evidence>